<evidence type="ECO:0000313" key="2">
    <source>
        <dbReference type="Proteomes" id="UP001557484"/>
    </source>
</evidence>
<protein>
    <submittedName>
        <fullName evidence="1">Uncharacterized protein</fullName>
    </submittedName>
</protein>
<sequence>MATTNKIAIDIEEVTSMTCDSCKKIFENPIEIQEFQCILKTAGYGSIFGDGAAVHCDLCQYCLRDMLGPFLKVVRHSHRA</sequence>
<gene>
    <name evidence="1" type="ORF">AB4875_14855</name>
</gene>
<dbReference type="EMBL" id="JBFRYB010000001">
    <property type="protein sequence ID" value="MEX1666773.1"/>
    <property type="molecule type" value="Genomic_DNA"/>
</dbReference>
<proteinExistence type="predicted"/>
<dbReference type="RefSeq" id="WP_368376843.1">
    <property type="nucleotide sequence ID" value="NZ_JBFRYB010000001.1"/>
</dbReference>
<comment type="caution">
    <text evidence="1">The sequence shown here is derived from an EMBL/GenBank/DDBJ whole genome shotgun (WGS) entry which is preliminary data.</text>
</comment>
<reference evidence="1 2" key="1">
    <citation type="journal article" date="2011" name="Int. J. Syst. Evol. Microbiol.">
        <title>Zhongshania antarctica gen. nov., sp. nov. and Zhongshania guokunii sp. nov., gammaproteobacteria respectively isolated from coastal attached (fast) ice and surface seawater of the Antarctic.</title>
        <authorList>
            <person name="Li H.J."/>
            <person name="Zhang X.Y."/>
            <person name="Chen C.X."/>
            <person name="Zhang Y.J."/>
            <person name="Gao Z.M."/>
            <person name="Yu Y."/>
            <person name="Chen X.L."/>
            <person name="Chen B."/>
            <person name="Zhang Y.Z."/>
        </authorList>
    </citation>
    <scope>NUCLEOTIDE SEQUENCE [LARGE SCALE GENOMIC DNA]</scope>
    <source>
        <strain evidence="1 2">R06B22</strain>
    </source>
</reference>
<evidence type="ECO:0000313" key="1">
    <source>
        <dbReference type="EMBL" id="MEX1666773.1"/>
    </source>
</evidence>
<dbReference type="Proteomes" id="UP001557484">
    <property type="component" value="Unassembled WGS sequence"/>
</dbReference>
<accession>A0ABV3TYS0</accession>
<name>A0ABV3TYS0_9GAMM</name>
<keyword evidence="2" id="KW-1185">Reference proteome</keyword>
<organism evidence="1 2">
    <name type="scientific">Zhongshania arctica</name>
    <dbReference type="NCBI Taxonomy" id="3238302"/>
    <lineage>
        <taxon>Bacteria</taxon>
        <taxon>Pseudomonadati</taxon>
        <taxon>Pseudomonadota</taxon>
        <taxon>Gammaproteobacteria</taxon>
        <taxon>Cellvibrionales</taxon>
        <taxon>Spongiibacteraceae</taxon>
        <taxon>Zhongshania</taxon>
    </lineage>
</organism>